<dbReference type="PANTHER" id="PTHR38447">
    <property type="entry name" value="TRANSCRIPTION FACTOR YDEB-RELATED"/>
    <property type="match status" value="1"/>
</dbReference>
<evidence type="ECO:0000259" key="1">
    <source>
        <dbReference type="SMART" id="SM01058"/>
    </source>
</evidence>
<dbReference type="InterPro" id="IPR048792">
    <property type="entry name" value="CarD_C"/>
</dbReference>
<comment type="caution">
    <text evidence="2">The sequence shown here is derived from an EMBL/GenBank/DDBJ whole genome shotgun (WGS) entry which is preliminary data.</text>
</comment>
<evidence type="ECO:0000313" key="2">
    <source>
        <dbReference type="EMBL" id="KEF38560.1"/>
    </source>
</evidence>
<dbReference type="Pfam" id="PF02559">
    <property type="entry name" value="CarD_TRCF_RID"/>
    <property type="match status" value="1"/>
</dbReference>
<accession>A0A072NZ88</accession>
<evidence type="ECO:0000313" key="3">
    <source>
        <dbReference type="Proteomes" id="UP000027936"/>
    </source>
</evidence>
<dbReference type="InterPro" id="IPR036101">
    <property type="entry name" value="CarD-like/TRCF_RID_sf"/>
</dbReference>
<dbReference type="AlphaFoldDB" id="A0A072NZ88"/>
<dbReference type="SUPFAM" id="SSF141259">
    <property type="entry name" value="CarD-like"/>
    <property type="match status" value="1"/>
</dbReference>
<name>A0A072NZ88_SCHAZ</name>
<dbReference type="GO" id="GO:0009303">
    <property type="term" value="P:rRNA transcription"/>
    <property type="evidence" value="ECO:0007669"/>
    <property type="project" value="TreeGrafter"/>
</dbReference>
<dbReference type="SMART" id="SM01058">
    <property type="entry name" value="CarD_TRCF"/>
    <property type="match status" value="1"/>
</dbReference>
<dbReference type="InterPro" id="IPR052531">
    <property type="entry name" value="CarD-like_regulator"/>
</dbReference>
<dbReference type="RefSeq" id="WP_003331259.1">
    <property type="nucleotide sequence ID" value="NZ_JJRY01000007.1"/>
</dbReference>
<dbReference type="PANTHER" id="PTHR38447:SF1">
    <property type="entry name" value="RNA POLYMERASE-BINDING TRANSCRIPTION FACTOR CARD"/>
    <property type="match status" value="1"/>
</dbReference>
<sequence length="165" mass="19126">MFKEGDLVTYSTHGICKIVDICTKTYSGITRNYYVLHPIGDSNLTIQCPTDNKQNVMQEMMDEGEAEEILESFKEPGMNWIEKPNDRKRYYSDMLKTGNRETIAKIVNTLMRKKRKVENDGKKLAEADRKMLCSIQNILFKELAFSLNTSFETIDKQVNKLIKLN</sequence>
<dbReference type="GeneID" id="89471154"/>
<feature type="domain" description="CarD-like/TRCF RNAP-interacting" evidence="1">
    <location>
        <begin position="1"/>
        <end position="111"/>
    </location>
</feature>
<dbReference type="Gene3D" id="1.20.58.1290">
    <property type="entry name" value="CarD-like, C-terminal domain"/>
    <property type="match status" value="1"/>
</dbReference>
<gene>
    <name evidence="2" type="ORF">M670_02186</name>
</gene>
<organism evidence="2 3">
    <name type="scientific">Schinkia azotoformans MEV2011</name>
    <dbReference type="NCBI Taxonomy" id="1348973"/>
    <lineage>
        <taxon>Bacteria</taxon>
        <taxon>Bacillati</taxon>
        <taxon>Bacillota</taxon>
        <taxon>Bacilli</taxon>
        <taxon>Bacillales</taxon>
        <taxon>Bacillaceae</taxon>
        <taxon>Calidifontibacillus/Schinkia group</taxon>
        <taxon>Schinkia</taxon>
    </lineage>
</organism>
<reference evidence="2 3" key="1">
    <citation type="submission" date="2014-04" db="EMBL/GenBank/DDBJ databases">
        <title>Draft genome sequence of Bacillus azotoformans MEV2011, a (co-) denitrifying strain unable to grow in the presence of oxygen.</title>
        <authorList>
            <person name="Nielsen M."/>
            <person name="Schreiber L."/>
            <person name="Finster K."/>
            <person name="Schramm A."/>
        </authorList>
    </citation>
    <scope>NUCLEOTIDE SEQUENCE [LARGE SCALE GENOMIC DNA]</scope>
    <source>
        <strain evidence="2 3">MEV2011</strain>
    </source>
</reference>
<dbReference type="InterPro" id="IPR042215">
    <property type="entry name" value="CarD-like_C"/>
</dbReference>
<dbReference type="InterPro" id="IPR003711">
    <property type="entry name" value="CarD-like/TRCF_RID"/>
</dbReference>
<dbReference type="Pfam" id="PF21095">
    <property type="entry name" value="CarD_C"/>
    <property type="match status" value="1"/>
</dbReference>
<dbReference type="EMBL" id="JJRY01000007">
    <property type="protein sequence ID" value="KEF38560.1"/>
    <property type="molecule type" value="Genomic_DNA"/>
</dbReference>
<dbReference type="PATRIC" id="fig|1348973.3.peg.2121"/>
<dbReference type="OrthoDB" id="9786074at2"/>
<proteinExistence type="predicted"/>
<dbReference type="Gene3D" id="2.40.10.170">
    <property type="match status" value="1"/>
</dbReference>
<protein>
    <submittedName>
        <fullName evidence="2">Transcriptional regulator, CarD family</fullName>
    </submittedName>
</protein>
<dbReference type="Proteomes" id="UP000027936">
    <property type="component" value="Unassembled WGS sequence"/>
</dbReference>